<dbReference type="Gene3D" id="2.30.30.60">
    <property type="match status" value="1"/>
</dbReference>
<name>A0ABT5SAF8_9FLAO</name>
<gene>
    <name evidence="7" type="ORF">N5A56_012070</name>
</gene>
<dbReference type="InterPro" id="IPR023408">
    <property type="entry name" value="MscS_beta-dom_sf"/>
</dbReference>
<feature type="transmembrane region" description="Helical" evidence="5">
    <location>
        <begin position="75"/>
        <end position="97"/>
    </location>
</feature>
<accession>A0ABT5SAF8</accession>
<feature type="domain" description="Mechanosensitive ion channel MscS" evidence="6">
    <location>
        <begin position="96"/>
        <end position="162"/>
    </location>
</feature>
<dbReference type="InterPro" id="IPR045275">
    <property type="entry name" value="MscS_archaea/bacteria_type"/>
</dbReference>
<dbReference type="PANTHER" id="PTHR30221">
    <property type="entry name" value="SMALL-CONDUCTANCE MECHANOSENSITIVE CHANNEL"/>
    <property type="match status" value="1"/>
</dbReference>
<evidence type="ECO:0000256" key="1">
    <source>
        <dbReference type="ARBA" id="ARBA00004370"/>
    </source>
</evidence>
<keyword evidence="3 5" id="KW-1133">Transmembrane helix</keyword>
<evidence type="ECO:0000259" key="6">
    <source>
        <dbReference type="Pfam" id="PF00924"/>
    </source>
</evidence>
<dbReference type="Proteomes" id="UP001151478">
    <property type="component" value="Unassembled WGS sequence"/>
</dbReference>
<comment type="subcellular location">
    <subcellularLocation>
        <location evidence="1">Membrane</location>
    </subcellularLocation>
</comment>
<evidence type="ECO:0000313" key="7">
    <source>
        <dbReference type="EMBL" id="MDD7915102.1"/>
    </source>
</evidence>
<dbReference type="InterPro" id="IPR010920">
    <property type="entry name" value="LSM_dom_sf"/>
</dbReference>
<feature type="transmembrane region" description="Helical" evidence="5">
    <location>
        <begin position="51"/>
        <end position="69"/>
    </location>
</feature>
<comment type="caution">
    <text evidence="7">The sequence shown here is derived from an EMBL/GenBank/DDBJ whole genome shotgun (WGS) entry which is preliminary data.</text>
</comment>
<evidence type="ECO:0000313" key="8">
    <source>
        <dbReference type="Proteomes" id="UP001151478"/>
    </source>
</evidence>
<proteinExistence type="predicted"/>
<dbReference type="Pfam" id="PF00924">
    <property type="entry name" value="MS_channel_2nd"/>
    <property type="match status" value="1"/>
</dbReference>
<keyword evidence="4 5" id="KW-0472">Membrane</keyword>
<protein>
    <submittedName>
        <fullName evidence="7">Mechanosensitive ion channel</fullName>
    </submittedName>
</protein>
<evidence type="ECO:0000256" key="3">
    <source>
        <dbReference type="ARBA" id="ARBA00022989"/>
    </source>
</evidence>
<keyword evidence="2 5" id="KW-0812">Transmembrane</keyword>
<dbReference type="InterPro" id="IPR006685">
    <property type="entry name" value="MscS_channel_2nd"/>
</dbReference>
<sequence length="168" mass="19273">MIEFFSDFKILWTIAILVIAFFTRLFITQSLKKIQLKFGFQQVRIIVTNKIITILIYSSTIVIVAFIWGVDEKQLLIYVSSFLTILGIAFFAQWSILSNITAGIILFINYPVKIGDTITILEKDNNITGEIRDIGAFFITLKTPEKELITMPNSVILQKNIKYFPQPN</sequence>
<reference evidence="7" key="1">
    <citation type="submission" date="2023-02" db="EMBL/GenBank/DDBJ databases">
        <title>Polaribacter ponticola sp. nov., isolated from seawater.</title>
        <authorList>
            <person name="Baek J.H."/>
            <person name="Kim J.M."/>
            <person name="Choi D.G."/>
            <person name="Jeon C.O."/>
        </authorList>
    </citation>
    <scope>NUCLEOTIDE SEQUENCE</scope>
    <source>
        <strain evidence="7">MSW5</strain>
    </source>
</reference>
<keyword evidence="8" id="KW-1185">Reference proteome</keyword>
<dbReference type="EMBL" id="JAOSLC020000003">
    <property type="protein sequence ID" value="MDD7915102.1"/>
    <property type="molecule type" value="Genomic_DNA"/>
</dbReference>
<feature type="transmembrane region" description="Helical" evidence="5">
    <location>
        <begin position="12"/>
        <end position="31"/>
    </location>
</feature>
<evidence type="ECO:0000256" key="2">
    <source>
        <dbReference type="ARBA" id="ARBA00022692"/>
    </source>
</evidence>
<evidence type="ECO:0000256" key="4">
    <source>
        <dbReference type="ARBA" id="ARBA00023136"/>
    </source>
</evidence>
<dbReference type="SUPFAM" id="SSF50182">
    <property type="entry name" value="Sm-like ribonucleoproteins"/>
    <property type="match status" value="1"/>
</dbReference>
<dbReference type="PANTHER" id="PTHR30221:SF8">
    <property type="entry name" value="SMALL-CONDUCTANCE MECHANOSENSITIVE CHANNEL"/>
    <property type="match status" value="1"/>
</dbReference>
<dbReference type="RefSeq" id="WP_265725678.1">
    <property type="nucleotide sequence ID" value="NZ_JAOSLC020000003.1"/>
</dbReference>
<evidence type="ECO:0000256" key="5">
    <source>
        <dbReference type="SAM" id="Phobius"/>
    </source>
</evidence>
<organism evidence="7 8">
    <name type="scientific">Polaribacter ponticola</name>
    <dbReference type="NCBI Taxonomy" id="2978475"/>
    <lineage>
        <taxon>Bacteria</taxon>
        <taxon>Pseudomonadati</taxon>
        <taxon>Bacteroidota</taxon>
        <taxon>Flavobacteriia</taxon>
        <taxon>Flavobacteriales</taxon>
        <taxon>Flavobacteriaceae</taxon>
    </lineage>
</organism>